<gene>
    <name evidence="1" type="ORF">ILUMI_10102</name>
</gene>
<reference evidence="1" key="1">
    <citation type="submission" date="2019-08" db="EMBL/GenBank/DDBJ databases">
        <title>The genome of the North American firefly Photinus pyralis.</title>
        <authorList>
            <consortium name="Photinus pyralis genome working group"/>
            <person name="Fallon T.R."/>
            <person name="Sander Lower S.E."/>
            <person name="Weng J.-K."/>
        </authorList>
    </citation>
    <scope>NUCLEOTIDE SEQUENCE</scope>
    <source>
        <strain evidence="1">TRF0915ILg1</strain>
        <tissue evidence="1">Whole body</tissue>
    </source>
</reference>
<comment type="caution">
    <text evidence="1">The sequence shown here is derived from an EMBL/GenBank/DDBJ whole genome shotgun (WGS) entry which is preliminary data.</text>
</comment>
<dbReference type="Proteomes" id="UP000801492">
    <property type="component" value="Unassembled WGS sequence"/>
</dbReference>
<dbReference type="EMBL" id="VTPC01005398">
    <property type="protein sequence ID" value="KAF2896076.1"/>
    <property type="molecule type" value="Genomic_DNA"/>
</dbReference>
<evidence type="ECO:0000313" key="2">
    <source>
        <dbReference type="Proteomes" id="UP000801492"/>
    </source>
</evidence>
<name>A0A8K0D2X7_IGNLU</name>
<organism evidence="1 2">
    <name type="scientific">Ignelater luminosus</name>
    <name type="common">Cucubano</name>
    <name type="synonym">Pyrophorus luminosus</name>
    <dbReference type="NCBI Taxonomy" id="2038154"/>
    <lineage>
        <taxon>Eukaryota</taxon>
        <taxon>Metazoa</taxon>
        <taxon>Ecdysozoa</taxon>
        <taxon>Arthropoda</taxon>
        <taxon>Hexapoda</taxon>
        <taxon>Insecta</taxon>
        <taxon>Pterygota</taxon>
        <taxon>Neoptera</taxon>
        <taxon>Endopterygota</taxon>
        <taxon>Coleoptera</taxon>
        <taxon>Polyphaga</taxon>
        <taxon>Elateriformia</taxon>
        <taxon>Elateroidea</taxon>
        <taxon>Elateridae</taxon>
        <taxon>Agrypninae</taxon>
        <taxon>Pyrophorini</taxon>
        <taxon>Ignelater</taxon>
    </lineage>
</organism>
<proteinExistence type="predicted"/>
<accession>A0A8K0D2X7</accession>
<evidence type="ECO:0000313" key="1">
    <source>
        <dbReference type="EMBL" id="KAF2896076.1"/>
    </source>
</evidence>
<dbReference type="AlphaFoldDB" id="A0A8K0D2X7"/>
<keyword evidence="2" id="KW-1185">Reference proteome</keyword>
<dbReference type="OrthoDB" id="5839at2759"/>
<protein>
    <submittedName>
        <fullName evidence="1">Uncharacterized protein</fullName>
    </submittedName>
</protein>
<sequence length="110" mass="12539">MGHPPPRNVNSPSGFSLEVIREHEDIRNAAKLVAFKLGIDKPLHLHLALSDFEEETIMDVINEVLKHRSNRIQKRNENSVGIELRKVTLTNDEDAKVNGRKKKNTQQIPL</sequence>